<keyword evidence="3" id="KW-1185">Reference proteome</keyword>
<dbReference type="InterPro" id="IPR017482">
    <property type="entry name" value="Lambda-type_endonuclease"/>
</dbReference>
<dbReference type="AlphaFoldDB" id="A0A248THB1"/>
<dbReference type="NCBIfam" id="TIGR03033">
    <property type="entry name" value="phage_rel_nuc"/>
    <property type="match status" value="1"/>
</dbReference>
<feature type="domain" description="YqaJ viral recombinase" evidence="1">
    <location>
        <begin position="16"/>
        <end position="151"/>
    </location>
</feature>
<dbReference type="InterPro" id="IPR019080">
    <property type="entry name" value="YqaJ_viral_recombinase"/>
</dbReference>
<protein>
    <recommendedName>
        <fullName evidence="1">YqaJ viral recombinase domain-containing protein</fullName>
    </recommendedName>
</protein>
<accession>A0A248THB1</accession>
<dbReference type="PANTHER" id="PTHR46609">
    <property type="entry name" value="EXONUCLEASE, PHAGE-TYPE/RECB, C-TERMINAL DOMAIN-CONTAINING PROTEIN"/>
    <property type="match status" value="1"/>
</dbReference>
<evidence type="ECO:0000259" key="1">
    <source>
        <dbReference type="Pfam" id="PF09588"/>
    </source>
</evidence>
<sequence length="314" mass="36326">MAVSNAISTKDMSRFEWLQERSKGIGGSDASIILGLNKYKTAFELWLEKTGQVELTEISSEAAYWGNEMEEVVAKEFEKRTEKKVRRRNYMFSHPDYHFIKANIDREVMKESALLECKTASAYLKAEWEGEEIPAEYLVQVQHYLAVTGKEKAYIAVLIGGNHFTWKEIERDDELIQMIIEAEVNFWEKHVLGFVPPELDGSSAAEQYLKEKYNKAEEGKEIVLPSIYKEMLLSYEQIKNDEKLIQTAKRDIENKIKAELKDAEVGLVDTHIITWKNVVSNRVDTKALKEKFPDIYKEVIKPSTSRRFGIKELN</sequence>
<evidence type="ECO:0000313" key="3">
    <source>
        <dbReference type="Proteomes" id="UP000215137"/>
    </source>
</evidence>
<dbReference type="Pfam" id="PF09588">
    <property type="entry name" value="YqaJ"/>
    <property type="match status" value="1"/>
</dbReference>
<evidence type="ECO:0000313" key="2">
    <source>
        <dbReference type="EMBL" id="ASV67607.1"/>
    </source>
</evidence>
<dbReference type="EMBL" id="CP022983">
    <property type="protein sequence ID" value="ASV67607.1"/>
    <property type="molecule type" value="Genomic_DNA"/>
</dbReference>
<proteinExistence type="predicted"/>
<dbReference type="Gene3D" id="3.90.320.10">
    <property type="match status" value="1"/>
</dbReference>
<dbReference type="InterPro" id="IPR011604">
    <property type="entry name" value="PDDEXK-like_dom_sf"/>
</dbReference>
<dbReference type="KEGG" id="bko:CKF48_09895"/>
<dbReference type="OrthoDB" id="46225at2"/>
<dbReference type="InterPro" id="IPR051703">
    <property type="entry name" value="NF-kappa-B_Signaling_Reg"/>
</dbReference>
<dbReference type="PANTHER" id="PTHR46609:SF6">
    <property type="entry name" value="EXONUCLEASE, PHAGE-TYPE_RECB, C-TERMINAL DOMAIN-CONTAINING PROTEIN-RELATED"/>
    <property type="match status" value="1"/>
</dbReference>
<gene>
    <name evidence="2" type="ORF">CKF48_09895</name>
</gene>
<name>A0A248THB1_9BACI</name>
<dbReference type="InterPro" id="IPR011335">
    <property type="entry name" value="Restrct_endonuc-II-like"/>
</dbReference>
<dbReference type="Proteomes" id="UP000215137">
    <property type="component" value="Chromosome"/>
</dbReference>
<dbReference type="SUPFAM" id="SSF52980">
    <property type="entry name" value="Restriction endonuclease-like"/>
    <property type="match status" value="1"/>
</dbReference>
<reference evidence="2 3" key="1">
    <citation type="submission" date="2017-08" db="EMBL/GenBank/DDBJ databases">
        <title>Complete Genome Sequence of Bacillus kochii Oregon-R-modENCODE STRAIN BDGP4, isolated from Drosophila melanogaster gut.</title>
        <authorList>
            <person name="Wan K.H."/>
            <person name="Yu C."/>
            <person name="Park S."/>
            <person name="Hammonds A.S."/>
            <person name="Booth B.W."/>
            <person name="Celniker S.E."/>
        </authorList>
    </citation>
    <scope>NUCLEOTIDE SEQUENCE [LARGE SCALE GENOMIC DNA]</scope>
    <source>
        <strain evidence="2 3">BDGP4</strain>
    </source>
</reference>
<dbReference type="RefSeq" id="WP_095371182.1">
    <property type="nucleotide sequence ID" value="NZ_CP022983.1"/>
</dbReference>
<organism evidence="2 3">
    <name type="scientific">Cytobacillus kochii</name>
    <dbReference type="NCBI Taxonomy" id="859143"/>
    <lineage>
        <taxon>Bacteria</taxon>
        <taxon>Bacillati</taxon>
        <taxon>Bacillota</taxon>
        <taxon>Bacilli</taxon>
        <taxon>Bacillales</taxon>
        <taxon>Bacillaceae</taxon>
        <taxon>Cytobacillus</taxon>
    </lineage>
</organism>